<keyword evidence="5" id="KW-1185">Reference proteome</keyword>
<sequence length="183" mass="20271">MIKTLAAVSVLVVPFCISAAEIDNQYIGAGAMYVHNEVFPTVTLGVEYSNGLAFELTGGYLETEYHKSDWDRYDNQNTILQANLKQTFFSNEFSEVYVRGSVGGLWWDTTHYERTQTTDPYEIDGSGSDSSFLWGVGAGVDFNLTQQLALNLDAGILGLEGKLEELDYSKTDATISANVYFKL</sequence>
<dbReference type="Proteomes" id="UP001569154">
    <property type="component" value="Unassembled WGS sequence"/>
</dbReference>
<dbReference type="EMBL" id="JBGONM010000063">
    <property type="protein sequence ID" value="MEZ8083451.1"/>
    <property type="molecule type" value="Genomic_DNA"/>
</dbReference>
<evidence type="ECO:0000256" key="1">
    <source>
        <dbReference type="ARBA" id="ARBA00022729"/>
    </source>
</evidence>
<dbReference type="Gene3D" id="2.40.160.20">
    <property type="match status" value="1"/>
</dbReference>
<dbReference type="Pfam" id="PF13505">
    <property type="entry name" value="OMP_b-brl"/>
    <property type="match status" value="1"/>
</dbReference>
<dbReference type="RefSeq" id="WP_017014922.1">
    <property type="nucleotide sequence ID" value="NZ_AJYG02000063.1"/>
</dbReference>
<dbReference type="InterPro" id="IPR011250">
    <property type="entry name" value="OMP/PagP_B-barrel"/>
</dbReference>
<keyword evidence="1 2" id="KW-0732">Signal</keyword>
<comment type="caution">
    <text evidence="4">The sequence shown here is derived from an EMBL/GenBank/DDBJ whole genome shotgun (WGS) entry which is preliminary data.</text>
</comment>
<dbReference type="SUPFAM" id="SSF56925">
    <property type="entry name" value="OMPA-like"/>
    <property type="match status" value="1"/>
</dbReference>
<dbReference type="InterPro" id="IPR027385">
    <property type="entry name" value="Beta-barrel_OMP"/>
</dbReference>
<feature type="domain" description="Outer membrane protein beta-barrel" evidence="3">
    <location>
        <begin position="41"/>
        <end position="181"/>
    </location>
</feature>
<gene>
    <name evidence="4" type="ORF">ACED35_20240</name>
</gene>
<feature type="chain" id="PRO_5045218172" evidence="2">
    <location>
        <begin position="20"/>
        <end position="183"/>
    </location>
</feature>
<accession>A0ABV4L6Y6</accession>
<evidence type="ECO:0000313" key="5">
    <source>
        <dbReference type="Proteomes" id="UP001569154"/>
    </source>
</evidence>
<organism evidence="4 5">
    <name type="scientific">Enterovibrio norvegicus</name>
    <dbReference type="NCBI Taxonomy" id="188144"/>
    <lineage>
        <taxon>Bacteria</taxon>
        <taxon>Pseudomonadati</taxon>
        <taxon>Pseudomonadota</taxon>
        <taxon>Gammaproteobacteria</taxon>
        <taxon>Vibrionales</taxon>
        <taxon>Vibrionaceae</taxon>
        <taxon>Enterovibrio</taxon>
    </lineage>
</organism>
<reference evidence="4 5" key="1">
    <citation type="submission" date="2024-06" db="EMBL/GenBank/DDBJ databases">
        <authorList>
            <person name="Steensen K."/>
            <person name="Seneca J."/>
            <person name="Bartlau N."/>
            <person name="Yu A.X."/>
            <person name="Polz M.F."/>
        </authorList>
    </citation>
    <scope>NUCLEOTIDE SEQUENCE [LARGE SCALE GENOMIC DNA]</scope>
    <source>
        <strain evidence="4 5">1F260</strain>
    </source>
</reference>
<name>A0ABV4L6Y6_9GAMM</name>
<protein>
    <submittedName>
        <fullName evidence="4">Outer membrane beta-barrel protein</fullName>
    </submittedName>
</protein>
<feature type="signal peptide" evidence="2">
    <location>
        <begin position="1"/>
        <end position="19"/>
    </location>
</feature>
<proteinExistence type="predicted"/>
<evidence type="ECO:0000259" key="3">
    <source>
        <dbReference type="Pfam" id="PF13505"/>
    </source>
</evidence>
<evidence type="ECO:0000313" key="4">
    <source>
        <dbReference type="EMBL" id="MEZ8083451.1"/>
    </source>
</evidence>
<evidence type="ECO:0000256" key="2">
    <source>
        <dbReference type="SAM" id="SignalP"/>
    </source>
</evidence>